<dbReference type="InterPro" id="IPR036890">
    <property type="entry name" value="HATPase_C_sf"/>
</dbReference>
<evidence type="ECO:0000259" key="8">
    <source>
        <dbReference type="PROSITE" id="PS50885"/>
    </source>
</evidence>
<evidence type="ECO:0000313" key="9">
    <source>
        <dbReference type="EMBL" id="ASA25933.1"/>
    </source>
</evidence>
<dbReference type="GO" id="GO:0000155">
    <property type="term" value="F:phosphorelay sensor kinase activity"/>
    <property type="evidence" value="ECO:0007669"/>
    <property type="project" value="InterPro"/>
</dbReference>
<dbReference type="PROSITE" id="PS50885">
    <property type="entry name" value="HAMP"/>
    <property type="match status" value="1"/>
</dbReference>
<keyword evidence="4" id="KW-0808">Transferase</keyword>
<feature type="domain" description="HAMP" evidence="8">
    <location>
        <begin position="319"/>
        <end position="371"/>
    </location>
</feature>
<accession>A0A2Z2KQ69</accession>
<dbReference type="Pfam" id="PF00672">
    <property type="entry name" value="HAMP"/>
    <property type="match status" value="1"/>
</dbReference>
<dbReference type="CDD" id="cd06225">
    <property type="entry name" value="HAMP"/>
    <property type="match status" value="1"/>
</dbReference>
<dbReference type="InterPro" id="IPR003660">
    <property type="entry name" value="HAMP_dom"/>
</dbReference>
<sequence>MKWNSIRTKLIVFLLLPTIICIMATMFISYSYTTKSLRTRAVDENKNLLYQGYKNINSLIQEVNRLSLIVYSDSEFYRLLEAGYDDMSANIRIYSSLNYISTSMPDISQVYLYGVKDSKATLVTGSTTPKRWQGVPPYSDSLITADYPVSVQGTHMSSTYGLNSPIPQLVSEPVFTLHRRIEQIPSPDALGYLSIDVKLTALTDIVDQLYEQDQENIYLVDGSGTLVYSHDNDAVGKPLNASWYDKQIAANERSQGYFEEDGSVFIYQKIESPGLSWTLVKQIPVSYLFREAKEAAQINVLLLVLLLIMIITLTILISFRITAPIKQLTRYMNQVQTGNLEIDIQPTGKDEIGVVIERFRSMMDTINNLILREYRLELSNKTNELRALQSQINPHFLNNTLQIIGTLALELKAPQVYALLSALAKMMRYSMYNDEKIVTIQNELDHVKAYIELQKERFENKFSFRYDMDESLLNAMMPKMILQPIVENYFKHGFNLARTDGLIEITAAKLDSGRMEINIQNNGQAIPAAKLEALRQELEQPSRLGIDPLKKPEQDQDHYSKRDAPGAGIGLGNVLARLRLVCGDDAVLTVDNLKAGGVIVRLEIDILVESERI</sequence>
<keyword evidence="7" id="KW-1133">Transmembrane helix</keyword>
<evidence type="ECO:0000256" key="4">
    <source>
        <dbReference type="ARBA" id="ARBA00022679"/>
    </source>
</evidence>
<keyword evidence="7" id="KW-0812">Transmembrane</keyword>
<dbReference type="KEGG" id="pdh:B9T62_37615"/>
<keyword evidence="10" id="KW-1185">Reference proteome</keyword>
<dbReference type="InterPro" id="IPR050640">
    <property type="entry name" value="Bact_2-comp_sensor_kinase"/>
</dbReference>
<dbReference type="Gene3D" id="3.30.565.10">
    <property type="entry name" value="Histidine kinase-like ATPase, C-terminal domain"/>
    <property type="match status" value="1"/>
</dbReference>
<evidence type="ECO:0000256" key="2">
    <source>
        <dbReference type="ARBA" id="ARBA00022475"/>
    </source>
</evidence>
<protein>
    <recommendedName>
        <fullName evidence="8">HAMP domain-containing protein</fullName>
    </recommendedName>
</protein>
<keyword evidence="5 7" id="KW-0472">Membrane</keyword>
<feature type="region of interest" description="Disordered" evidence="6">
    <location>
        <begin position="542"/>
        <end position="564"/>
    </location>
</feature>
<dbReference type="AlphaFoldDB" id="A0A2Z2KQ69"/>
<evidence type="ECO:0000256" key="1">
    <source>
        <dbReference type="ARBA" id="ARBA00004651"/>
    </source>
</evidence>
<evidence type="ECO:0000256" key="6">
    <source>
        <dbReference type="SAM" id="MobiDB-lite"/>
    </source>
</evidence>
<keyword evidence="2" id="KW-1003">Cell membrane</keyword>
<keyword evidence="3" id="KW-0597">Phosphoprotein</keyword>
<feature type="compositionally biased region" description="Basic and acidic residues" evidence="6">
    <location>
        <begin position="548"/>
        <end position="564"/>
    </location>
</feature>
<dbReference type="PANTHER" id="PTHR34220:SF7">
    <property type="entry name" value="SENSOR HISTIDINE KINASE YPDA"/>
    <property type="match status" value="1"/>
</dbReference>
<dbReference type="OrthoDB" id="9776552at2"/>
<organism evidence="9 10">
    <name type="scientific">Paenibacillus donghaensis</name>
    <dbReference type="NCBI Taxonomy" id="414771"/>
    <lineage>
        <taxon>Bacteria</taxon>
        <taxon>Bacillati</taxon>
        <taxon>Bacillota</taxon>
        <taxon>Bacilli</taxon>
        <taxon>Bacillales</taxon>
        <taxon>Paenibacillaceae</taxon>
        <taxon>Paenibacillus</taxon>
    </lineage>
</organism>
<dbReference type="Gene3D" id="6.10.340.10">
    <property type="match status" value="1"/>
</dbReference>
<dbReference type="PANTHER" id="PTHR34220">
    <property type="entry name" value="SENSOR HISTIDINE KINASE YPDA"/>
    <property type="match status" value="1"/>
</dbReference>
<evidence type="ECO:0000256" key="3">
    <source>
        <dbReference type="ARBA" id="ARBA00022553"/>
    </source>
</evidence>
<evidence type="ECO:0000256" key="5">
    <source>
        <dbReference type="ARBA" id="ARBA00023136"/>
    </source>
</evidence>
<dbReference type="Proteomes" id="UP000249890">
    <property type="component" value="Chromosome"/>
</dbReference>
<proteinExistence type="predicted"/>
<dbReference type="Pfam" id="PF06580">
    <property type="entry name" value="His_kinase"/>
    <property type="match status" value="1"/>
</dbReference>
<dbReference type="RefSeq" id="WP_087919892.1">
    <property type="nucleotide sequence ID" value="NZ_CP021780.1"/>
</dbReference>
<evidence type="ECO:0000313" key="10">
    <source>
        <dbReference type="Proteomes" id="UP000249890"/>
    </source>
</evidence>
<dbReference type="EMBL" id="CP021780">
    <property type="protein sequence ID" value="ASA25933.1"/>
    <property type="molecule type" value="Genomic_DNA"/>
</dbReference>
<feature type="transmembrane region" description="Helical" evidence="7">
    <location>
        <begin position="12"/>
        <end position="32"/>
    </location>
</feature>
<gene>
    <name evidence="9" type="ORF">B9T62_37615</name>
</gene>
<dbReference type="SMART" id="SM00304">
    <property type="entry name" value="HAMP"/>
    <property type="match status" value="1"/>
</dbReference>
<dbReference type="InterPro" id="IPR010559">
    <property type="entry name" value="Sig_transdc_His_kin_internal"/>
</dbReference>
<comment type="subcellular location">
    <subcellularLocation>
        <location evidence="1">Cell membrane</location>
        <topology evidence="1">Multi-pass membrane protein</topology>
    </subcellularLocation>
</comment>
<dbReference type="SUPFAM" id="SSF55874">
    <property type="entry name" value="ATPase domain of HSP90 chaperone/DNA topoisomerase II/histidine kinase"/>
    <property type="match status" value="1"/>
</dbReference>
<evidence type="ECO:0000256" key="7">
    <source>
        <dbReference type="SAM" id="Phobius"/>
    </source>
</evidence>
<dbReference type="GO" id="GO:0005886">
    <property type="term" value="C:plasma membrane"/>
    <property type="evidence" value="ECO:0007669"/>
    <property type="project" value="UniProtKB-SubCell"/>
</dbReference>
<name>A0A2Z2KQ69_9BACL</name>
<reference evidence="9 10" key="1">
    <citation type="submission" date="2017-06" db="EMBL/GenBank/DDBJ databases">
        <title>Complete genome sequence of Paenibacillus donghaensis KCTC 13049T isolated from East Sea sediment, South Korea.</title>
        <authorList>
            <person name="Jung B.K."/>
            <person name="Hong S.-J."/>
            <person name="Shin J.-H."/>
        </authorList>
    </citation>
    <scope>NUCLEOTIDE SEQUENCE [LARGE SCALE GENOMIC DNA]</scope>
    <source>
        <strain evidence="9 10">KCTC 13049</strain>
    </source>
</reference>
<feature type="transmembrane region" description="Helical" evidence="7">
    <location>
        <begin position="300"/>
        <end position="323"/>
    </location>
</feature>
<dbReference type="Gene3D" id="3.30.450.20">
    <property type="entry name" value="PAS domain"/>
    <property type="match status" value="1"/>
</dbReference>
<dbReference type="SUPFAM" id="SSF158472">
    <property type="entry name" value="HAMP domain-like"/>
    <property type="match status" value="1"/>
</dbReference>